<accession>A0A9X7V301</accession>
<dbReference type="EMBL" id="CP067013">
    <property type="protein sequence ID" value="QQN51101.1"/>
    <property type="molecule type" value="Genomic_DNA"/>
</dbReference>
<feature type="compositionally biased region" description="Polar residues" evidence="2">
    <location>
        <begin position="377"/>
        <end position="400"/>
    </location>
</feature>
<dbReference type="Gene3D" id="3.10.350.10">
    <property type="entry name" value="LysM domain"/>
    <property type="match status" value="1"/>
</dbReference>
<dbReference type="InterPro" id="IPR036779">
    <property type="entry name" value="LysM_dom_sf"/>
</dbReference>
<evidence type="ECO:0000256" key="2">
    <source>
        <dbReference type="SAM" id="MobiDB-lite"/>
    </source>
</evidence>
<feature type="compositionally biased region" description="Low complexity" evidence="2">
    <location>
        <begin position="413"/>
        <end position="436"/>
    </location>
</feature>
<evidence type="ECO:0000313" key="6">
    <source>
        <dbReference type="Proteomes" id="UP000595933"/>
    </source>
</evidence>
<dbReference type="AlphaFoldDB" id="A0A9X7V301"/>
<dbReference type="InterPro" id="IPR020012">
    <property type="entry name" value="LysM_FimV"/>
</dbReference>
<dbReference type="InterPro" id="IPR020011">
    <property type="entry name" value="FimV_C"/>
</dbReference>
<feature type="coiled-coil region" evidence="1">
    <location>
        <begin position="313"/>
        <end position="368"/>
    </location>
</feature>
<evidence type="ECO:0000256" key="3">
    <source>
        <dbReference type="SAM" id="SignalP"/>
    </source>
</evidence>
<feature type="region of interest" description="Disordered" evidence="2">
    <location>
        <begin position="373"/>
        <end position="436"/>
    </location>
</feature>
<feature type="region of interest" description="Disordered" evidence="2">
    <location>
        <begin position="152"/>
        <end position="174"/>
    </location>
</feature>
<feature type="domain" description="FimV N-terminal" evidence="4">
    <location>
        <begin position="25"/>
        <end position="132"/>
    </location>
</feature>
<evidence type="ECO:0000259" key="4">
    <source>
        <dbReference type="Pfam" id="PF25800"/>
    </source>
</evidence>
<feature type="compositionally biased region" description="Low complexity" evidence="2">
    <location>
        <begin position="161"/>
        <end position="174"/>
    </location>
</feature>
<dbReference type="InterPro" id="IPR011990">
    <property type="entry name" value="TPR-like_helical_dom_sf"/>
</dbReference>
<sequence length="889" mass="93997">MVRVRNLVLAIAAATALTTEMAHAVGLGEVTLQSSLNQPLVAEIELLDAKNLGPGEVIPGLASVEEFNRAGIDRQYFLTDLKFTPVMRPDGKSVIQVSSNKPVREPYLNFLVEVVWPSGRLLREYTLLLDPPLYSPETVAAVAPQLPIAAPQPARVPAPRPAASAGTTSAAAVGQTGEEYRTTADDTLWQVAERARRGGTVHQTMLAIQELNPGAFIDGNINRMKSGQVLRLPTAEQIAQRSQGDAIAEVARQNAVWRQGRAGGASARQLDATRRTGAGDAPARSESRDSLRLVAGEAGKATAGSDSGAASDAAALRDKLAVTQENLDSSRRENAELNDRLSDLQGQLDKLQKLMQLKDDQLAKLQAQLATDGQAAEASQPTVAPTSAPESSQSTPASTDKPSEAKIEQSAGEQPAPAKPAQPAKAPQPAAAVPAQAPEEPGLLDQYTDNPILLGVLGGSALLLLLVGLMALSRRNAMKEAELQESLLASQREDDLGLPGNYPAEPVDLGAPIADADAAQESVEPVSPATADPLAEADIYIAYGRFNQAAELLQAALNDEPQRTDLRLKLMEVYAELGDRDGFARQEAELRDIDAVGSSAQVEQLKFKYPAMAVGAVVAGAAASQTELDSLDLDELQLDDLPAAPGQDLDDAFDLSLDDLDAELSAQGAGAAELDTSSDLFLEESASADASSRTDEQELDAFSLELPEESAASSSLDEELGDFSFDLDDTQRPASDLGEVSEPVTLDDLTLSSESETEDFDFGLVEEEKAPEPLSDAFDLSLDELSFDGDEVAGASSTAEAGDEEMLSPVEEQKHESPAAAEAPIAAASDEEDFDFFADTDEATTKLDLARAYIDMGDAEGARDILDEVLAEGNSAQQQEAREMLAKLA</sequence>
<feature type="region of interest" description="Disordered" evidence="2">
    <location>
        <begin position="790"/>
        <end position="826"/>
    </location>
</feature>
<keyword evidence="1" id="KW-0175">Coiled coil</keyword>
<dbReference type="InterPro" id="IPR038440">
    <property type="entry name" value="FimV_C_sf"/>
</dbReference>
<proteinExistence type="predicted"/>
<dbReference type="InterPro" id="IPR057840">
    <property type="entry name" value="FimV_N"/>
</dbReference>
<dbReference type="RefSeq" id="WP_200291902.1">
    <property type="nucleotide sequence ID" value="NZ_CP067013.1"/>
</dbReference>
<dbReference type="Gene3D" id="1.20.58.2200">
    <property type="match status" value="1"/>
</dbReference>
<name>A0A9X7V301_9GAMM</name>
<evidence type="ECO:0000256" key="1">
    <source>
        <dbReference type="SAM" id="Coils"/>
    </source>
</evidence>
<protein>
    <submittedName>
        <fullName evidence="5">FimV family protein</fullName>
    </submittedName>
</protein>
<feature type="signal peptide" evidence="3">
    <location>
        <begin position="1"/>
        <end position="24"/>
    </location>
</feature>
<dbReference type="Proteomes" id="UP000595933">
    <property type="component" value="Chromosome"/>
</dbReference>
<feature type="region of interest" description="Disordered" evidence="2">
    <location>
        <begin position="259"/>
        <end position="290"/>
    </location>
</feature>
<feature type="chain" id="PRO_5040789598" evidence="3">
    <location>
        <begin position="25"/>
        <end position="889"/>
    </location>
</feature>
<keyword evidence="3" id="KW-0732">Signal</keyword>
<gene>
    <name evidence="5" type="ORF">I6H70_01075</name>
</gene>
<dbReference type="SUPFAM" id="SSF48452">
    <property type="entry name" value="TPR-like"/>
    <property type="match status" value="1"/>
</dbReference>
<dbReference type="NCBIfam" id="TIGR03505">
    <property type="entry name" value="FimV_core"/>
    <property type="match status" value="1"/>
</dbReference>
<dbReference type="Gene3D" id="1.25.40.10">
    <property type="entry name" value="Tetratricopeptide repeat domain"/>
    <property type="match status" value="1"/>
</dbReference>
<reference evidence="5 6" key="1">
    <citation type="submission" date="2020-12" db="EMBL/GenBank/DDBJ databases">
        <title>FDA dAtabase for Regulatory Grade micrObial Sequences (FDA-ARGOS): Supporting development and validation of Infectious Disease Dx tests.</title>
        <authorList>
            <person name="Sproer C."/>
            <person name="Gronow S."/>
            <person name="Severitt S."/>
            <person name="Schroder I."/>
            <person name="Tallon L."/>
            <person name="Sadzewicz L."/>
            <person name="Zhao X."/>
            <person name="Boylan J."/>
            <person name="Ott S."/>
            <person name="Bowen H."/>
            <person name="Vavikolanu K."/>
            <person name="Mehta A."/>
            <person name="Aluvathingal J."/>
            <person name="Nadendla S."/>
            <person name="Lowell S."/>
            <person name="Myers T."/>
            <person name="Yan Y."/>
            <person name="Sichtig H."/>
        </authorList>
    </citation>
    <scope>NUCLEOTIDE SEQUENCE [LARGE SCALE GENOMIC DNA]</scope>
    <source>
        <strain evidence="5 6">FDAARGOS_1013</strain>
    </source>
</reference>
<organism evidence="5 6">
    <name type="scientific">Stutzerimonas balearica</name>
    <dbReference type="NCBI Taxonomy" id="74829"/>
    <lineage>
        <taxon>Bacteria</taxon>
        <taxon>Pseudomonadati</taxon>
        <taxon>Pseudomonadota</taxon>
        <taxon>Gammaproteobacteria</taxon>
        <taxon>Pseudomonadales</taxon>
        <taxon>Pseudomonadaceae</taxon>
        <taxon>Stutzerimonas</taxon>
    </lineage>
</organism>
<dbReference type="NCBIfam" id="TIGR03504">
    <property type="entry name" value="FimV_Cterm"/>
    <property type="match status" value="1"/>
</dbReference>
<dbReference type="Pfam" id="PF14559">
    <property type="entry name" value="TPR_19"/>
    <property type="match status" value="1"/>
</dbReference>
<evidence type="ECO:0000313" key="5">
    <source>
        <dbReference type="EMBL" id="QQN51101.1"/>
    </source>
</evidence>
<dbReference type="Pfam" id="PF25800">
    <property type="entry name" value="FimV_N"/>
    <property type="match status" value="1"/>
</dbReference>